<evidence type="ECO:0000256" key="3">
    <source>
        <dbReference type="ARBA" id="ARBA00022692"/>
    </source>
</evidence>
<evidence type="ECO:0000256" key="2">
    <source>
        <dbReference type="ARBA" id="ARBA00005268"/>
    </source>
</evidence>
<dbReference type="PANTHER" id="PTHR30028:SF0">
    <property type="entry name" value="PROTEIN ALUMINUM SENSITIVE 3"/>
    <property type="match status" value="1"/>
</dbReference>
<evidence type="ECO:0000313" key="8">
    <source>
        <dbReference type="Proteomes" id="UP000001052"/>
    </source>
</evidence>
<feature type="transmembrane region" description="Helical" evidence="6">
    <location>
        <begin position="40"/>
        <end position="59"/>
    </location>
</feature>
<feature type="transmembrane region" description="Helical" evidence="6">
    <location>
        <begin position="125"/>
        <end position="147"/>
    </location>
</feature>
<reference evidence="7 8" key="2">
    <citation type="journal article" date="2010" name="Stand. Genomic Sci.">
        <title>Complete genome sequence of Desulfohalobium retbaense type strain (HR(100)).</title>
        <authorList>
            <person name="Spring S."/>
            <person name="Nolan M."/>
            <person name="Lapidus A."/>
            <person name="Glavina Del Rio T."/>
            <person name="Copeland A."/>
            <person name="Tice H."/>
            <person name="Cheng J.F."/>
            <person name="Lucas S."/>
            <person name="Land M."/>
            <person name="Chen F."/>
            <person name="Bruce D."/>
            <person name="Goodwin L."/>
            <person name="Pitluck S."/>
            <person name="Ivanova N."/>
            <person name="Mavromatis K."/>
            <person name="Mikhailova N."/>
            <person name="Pati A."/>
            <person name="Chen A."/>
            <person name="Palaniappan K."/>
            <person name="Hauser L."/>
            <person name="Chang Y.J."/>
            <person name="Jeffries C.D."/>
            <person name="Munk C."/>
            <person name="Kiss H."/>
            <person name="Chain P."/>
            <person name="Han C."/>
            <person name="Brettin T."/>
            <person name="Detter J.C."/>
            <person name="Schuler E."/>
            <person name="Goker M."/>
            <person name="Rohde M."/>
            <person name="Bristow J."/>
            <person name="Eisen J.A."/>
            <person name="Markowitz V."/>
            <person name="Hugenholtz P."/>
            <person name="Kyrpides N.C."/>
            <person name="Klenk H.P."/>
        </authorList>
    </citation>
    <scope>NUCLEOTIDE SEQUENCE [LARGE SCALE GENOMIC DNA]</scope>
    <source>
        <strain evidence="7 8">DSM 5692</strain>
    </source>
</reference>
<dbReference type="HOGENOM" id="CLU_076147_1_1_7"/>
<dbReference type="eggNOG" id="COG0390">
    <property type="taxonomic scope" value="Bacteria"/>
</dbReference>
<dbReference type="Proteomes" id="UP000001052">
    <property type="component" value="Chromosome"/>
</dbReference>
<dbReference type="EMBL" id="CP001734">
    <property type="protein sequence ID" value="ACV68724.1"/>
    <property type="molecule type" value="Genomic_DNA"/>
</dbReference>
<organism evidence="7 8">
    <name type="scientific">Desulfohalobium retbaense (strain ATCC 49708 / DSM 5692 / JCM 16813 / HR100)</name>
    <dbReference type="NCBI Taxonomy" id="485915"/>
    <lineage>
        <taxon>Bacteria</taxon>
        <taxon>Pseudomonadati</taxon>
        <taxon>Thermodesulfobacteriota</taxon>
        <taxon>Desulfovibrionia</taxon>
        <taxon>Desulfovibrionales</taxon>
        <taxon>Desulfohalobiaceae</taxon>
        <taxon>Desulfohalobium</taxon>
    </lineage>
</organism>
<reference evidence="8" key="1">
    <citation type="submission" date="2009-09" db="EMBL/GenBank/DDBJ databases">
        <title>The complete chromosome of Desulfohalobium retbaense DSM 5692.</title>
        <authorList>
            <consortium name="US DOE Joint Genome Institute (JGI-PGF)"/>
            <person name="Lucas S."/>
            <person name="Copeland A."/>
            <person name="Lapidus A."/>
            <person name="Glavina del Rio T."/>
            <person name="Dalin E."/>
            <person name="Tice H."/>
            <person name="Bruce D."/>
            <person name="Goodwin L."/>
            <person name="Pitluck S."/>
            <person name="Kyrpides N."/>
            <person name="Mavromatis K."/>
            <person name="Ivanova N."/>
            <person name="Mikhailova N."/>
            <person name="Munk A.C."/>
            <person name="Brettin T."/>
            <person name="Detter J.C."/>
            <person name="Han C."/>
            <person name="Tapia R."/>
            <person name="Larimer F."/>
            <person name="Land M."/>
            <person name="Hauser L."/>
            <person name="Markowitz V."/>
            <person name="Cheng J.-F."/>
            <person name="Hugenholtz P."/>
            <person name="Woyke T."/>
            <person name="Wu D."/>
            <person name="Spring S."/>
            <person name="Klenk H.-P."/>
            <person name="Eisen J.A."/>
        </authorList>
    </citation>
    <scope>NUCLEOTIDE SEQUENCE [LARGE SCALE GENOMIC DNA]</scope>
    <source>
        <strain evidence="8">DSM 5692</strain>
    </source>
</reference>
<keyword evidence="5 6" id="KW-0472">Membrane</keyword>
<comment type="similarity">
    <text evidence="2">Belongs to the UPF0014 family.</text>
</comment>
<feature type="transmembrane region" description="Helical" evidence="6">
    <location>
        <begin position="12"/>
        <end position="33"/>
    </location>
</feature>
<evidence type="ECO:0000256" key="4">
    <source>
        <dbReference type="ARBA" id="ARBA00022989"/>
    </source>
</evidence>
<dbReference type="STRING" id="485915.Dret_1437"/>
<feature type="transmembrane region" description="Helical" evidence="6">
    <location>
        <begin position="190"/>
        <end position="212"/>
    </location>
</feature>
<dbReference type="GO" id="GO:0005886">
    <property type="term" value="C:plasma membrane"/>
    <property type="evidence" value="ECO:0007669"/>
    <property type="project" value="TreeGrafter"/>
</dbReference>
<comment type="subcellular location">
    <subcellularLocation>
        <location evidence="1">Membrane</location>
        <topology evidence="1">Multi-pass membrane protein</topology>
    </subcellularLocation>
</comment>
<gene>
    <name evidence="7" type="ordered locus">Dret_1437</name>
</gene>
<dbReference type="AlphaFoldDB" id="C8X2S7"/>
<dbReference type="RefSeq" id="WP_015751871.1">
    <property type="nucleotide sequence ID" value="NC_013223.1"/>
</dbReference>
<evidence type="ECO:0000313" key="7">
    <source>
        <dbReference type="EMBL" id="ACV68724.1"/>
    </source>
</evidence>
<dbReference type="PANTHER" id="PTHR30028">
    <property type="entry name" value="UPF0014 INNER MEMBRANE PROTEIN YBBM-RELATED"/>
    <property type="match status" value="1"/>
</dbReference>
<dbReference type="InterPro" id="IPR005226">
    <property type="entry name" value="UPF0014_fam"/>
</dbReference>
<feature type="transmembrane region" description="Helical" evidence="6">
    <location>
        <begin position="224"/>
        <end position="247"/>
    </location>
</feature>
<proteinExistence type="inferred from homology"/>
<feature type="transmembrane region" description="Helical" evidence="6">
    <location>
        <begin position="65"/>
        <end position="83"/>
    </location>
</feature>
<keyword evidence="4 6" id="KW-1133">Transmembrane helix</keyword>
<keyword evidence="8" id="KW-1185">Reference proteome</keyword>
<feature type="transmembrane region" description="Helical" evidence="6">
    <location>
        <begin position="90"/>
        <end position="113"/>
    </location>
</feature>
<sequence length="264" mass="28236">MTTLIDIGPFELGLAALLILLNMGISIWLRLGLARNLALAALRMTVQLLLVGFILESIFALNHPVPVLGMGLLMASLAGVSAVRRTKRRFAGIYFSSLFSVLAASSLVTGAAVTGILRVEPWFTAQYLIPLLGMVLGNALNGISLALDRFMEGVLTQRDRIETSLTLGASRWEAAHFLVRDSLRTGMIPVINSMMVMGLVSLPGMMTGQILAGAAPADAVRYQIVITFMIAASSALGAFGVTVLAFFRLFSASHQLRATELKDA</sequence>
<accession>C8X2S7</accession>
<dbReference type="KEGG" id="drt:Dret_1437"/>
<name>C8X2S7_DESRD</name>
<dbReference type="Pfam" id="PF03649">
    <property type="entry name" value="UPF0014"/>
    <property type="match status" value="1"/>
</dbReference>
<keyword evidence="3 6" id="KW-0812">Transmembrane</keyword>
<evidence type="ECO:0008006" key="9">
    <source>
        <dbReference type="Google" id="ProtNLM"/>
    </source>
</evidence>
<evidence type="ECO:0000256" key="6">
    <source>
        <dbReference type="SAM" id="Phobius"/>
    </source>
</evidence>
<evidence type="ECO:0000256" key="1">
    <source>
        <dbReference type="ARBA" id="ARBA00004141"/>
    </source>
</evidence>
<dbReference type="OrthoDB" id="9791807at2"/>
<evidence type="ECO:0000256" key="5">
    <source>
        <dbReference type="ARBA" id="ARBA00023136"/>
    </source>
</evidence>
<protein>
    <recommendedName>
        <fullName evidence="9">Iron export ABC transporter permease subunit FetB</fullName>
    </recommendedName>
</protein>